<evidence type="ECO:0000256" key="1">
    <source>
        <dbReference type="ARBA" id="ARBA00022553"/>
    </source>
</evidence>
<dbReference type="InterPro" id="IPR029016">
    <property type="entry name" value="GAF-like_dom_sf"/>
</dbReference>
<dbReference type="Gene3D" id="3.30.750.24">
    <property type="entry name" value="STAS domain"/>
    <property type="match status" value="1"/>
</dbReference>
<dbReference type="EMBL" id="JAIRAU010000031">
    <property type="protein sequence ID" value="MBZ5712406.1"/>
    <property type="molecule type" value="Genomic_DNA"/>
</dbReference>
<dbReference type="SUPFAM" id="SSF55785">
    <property type="entry name" value="PYP-like sensor domain (PAS domain)"/>
    <property type="match status" value="1"/>
</dbReference>
<sequence>MTPADARPAVELSTSTAHILATAFTGLAEARSEVDLLNAVLVYLRPLGPFAADLLLTTEFADNVPTHARIVAHWSEAQPLEACPRDTDIDLGSHLSISRLWYDQSAPVLLEDIAADPRCDDGYRRHMAAIDVAAQAMLPLHSEAVGRVIGVVVLHFHAPRRFTSEEQYVLKTLSCGLASFLASRRLLAEREESLQQAERQRRMLQAVIENLPIGVYLAEAGTHKPLLANRIGVETLAQKRVEPDGKVYYEAYTIYRQGTTDPLPFTELPLYQTLSTGEPRSGVVDVVSKEGRGIVTLELSAAPVRDDGGTMFAAVVVYLDVTERNRLEAERTQIRDELIRTQAQALAERSTPLIPLGDDLVAMPLVGALDGPRADQIIEVLLAGCAARKARWAILDVTGVPHADTAVAGALLRAAAAVRLLGVEPILTGIRPDVARALVGLDVDLRGVVTLSTLQEGIHYAARTQGRGR</sequence>
<proteinExistence type="predicted"/>
<dbReference type="PANTHER" id="PTHR33745:SF3">
    <property type="entry name" value="RSBT CO-ANTAGONIST PROTEIN RSBRC"/>
    <property type="match status" value="1"/>
</dbReference>
<feature type="domain" description="PAC" evidence="2">
    <location>
        <begin position="280"/>
        <end position="333"/>
    </location>
</feature>
<dbReference type="SUPFAM" id="SSF52091">
    <property type="entry name" value="SpoIIaa-like"/>
    <property type="match status" value="1"/>
</dbReference>
<dbReference type="PROSITE" id="PS50801">
    <property type="entry name" value="STAS"/>
    <property type="match status" value="1"/>
</dbReference>
<keyword evidence="5" id="KW-1185">Reference proteome</keyword>
<dbReference type="Gene3D" id="3.30.450.40">
    <property type="match status" value="1"/>
</dbReference>
<dbReference type="InterPro" id="IPR051932">
    <property type="entry name" value="Bact_StressResp_Reg"/>
</dbReference>
<dbReference type="Pfam" id="PF13185">
    <property type="entry name" value="GAF_2"/>
    <property type="match status" value="1"/>
</dbReference>
<evidence type="ECO:0000313" key="5">
    <source>
        <dbReference type="Proteomes" id="UP001139031"/>
    </source>
</evidence>
<dbReference type="CDD" id="cd07041">
    <property type="entry name" value="STAS_RsbR_RsbS_like"/>
    <property type="match status" value="1"/>
</dbReference>
<dbReference type="InterPro" id="IPR002645">
    <property type="entry name" value="STAS_dom"/>
</dbReference>
<dbReference type="InterPro" id="IPR000700">
    <property type="entry name" value="PAS-assoc_C"/>
</dbReference>
<reference evidence="4" key="1">
    <citation type="submission" date="2021-08" db="EMBL/GenBank/DDBJ databases">
        <authorList>
            <person name="Stevens D.C."/>
        </authorList>
    </citation>
    <scope>NUCLEOTIDE SEQUENCE</scope>
    <source>
        <strain evidence="4">DSM 53165</strain>
    </source>
</reference>
<dbReference type="Pfam" id="PF01740">
    <property type="entry name" value="STAS"/>
    <property type="match status" value="1"/>
</dbReference>
<gene>
    <name evidence="4" type="ORF">K7C98_24455</name>
</gene>
<name>A0ABS7TW79_9BACT</name>
<accession>A0ABS7TW79</accession>
<comment type="caution">
    <text evidence="4">The sequence shown here is derived from an EMBL/GenBank/DDBJ whole genome shotgun (WGS) entry which is preliminary data.</text>
</comment>
<dbReference type="InterPro" id="IPR036513">
    <property type="entry name" value="STAS_dom_sf"/>
</dbReference>
<dbReference type="Gene3D" id="3.30.450.20">
    <property type="entry name" value="PAS domain"/>
    <property type="match status" value="1"/>
</dbReference>
<dbReference type="PANTHER" id="PTHR33745">
    <property type="entry name" value="RSBT ANTAGONIST PROTEIN RSBS-RELATED"/>
    <property type="match status" value="1"/>
</dbReference>
<dbReference type="PROSITE" id="PS50113">
    <property type="entry name" value="PAC"/>
    <property type="match status" value="1"/>
</dbReference>
<dbReference type="InterPro" id="IPR035965">
    <property type="entry name" value="PAS-like_dom_sf"/>
</dbReference>
<organism evidence="4 5">
    <name type="scientific">Nannocystis pusilla</name>
    <dbReference type="NCBI Taxonomy" id="889268"/>
    <lineage>
        <taxon>Bacteria</taxon>
        <taxon>Pseudomonadati</taxon>
        <taxon>Myxococcota</taxon>
        <taxon>Polyangia</taxon>
        <taxon>Nannocystales</taxon>
        <taxon>Nannocystaceae</taxon>
        <taxon>Nannocystis</taxon>
    </lineage>
</organism>
<dbReference type="SUPFAM" id="SSF55781">
    <property type="entry name" value="GAF domain-like"/>
    <property type="match status" value="1"/>
</dbReference>
<dbReference type="RefSeq" id="WP_224194166.1">
    <property type="nucleotide sequence ID" value="NZ_JAIRAU010000031.1"/>
</dbReference>
<dbReference type="InterPro" id="IPR003018">
    <property type="entry name" value="GAF"/>
</dbReference>
<keyword evidence="1" id="KW-0597">Phosphoprotein</keyword>
<evidence type="ECO:0000313" key="4">
    <source>
        <dbReference type="EMBL" id="MBZ5712406.1"/>
    </source>
</evidence>
<evidence type="ECO:0000259" key="3">
    <source>
        <dbReference type="PROSITE" id="PS50801"/>
    </source>
</evidence>
<feature type="domain" description="STAS" evidence="3">
    <location>
        <begin position="350"/>
        <end position="461"/>
    </location>
</feature>
<protein>
    <submittedName>
        <fullName evidence="4">GAF domain-containing protein</fullName>
    </submittedName>
</protein>
<evidence type="ECO:0000259" key="2">
    <source>
        <dbReference type="PROSITE" id="PS50113"/>
    </source>
</evidence>
<dbReference type="Proteomes" id="UP001139031">
    <property type="component" value="Unassembled WGS sequence"/>
</dbReference>